<comment type="caution">
    <text evidence="13">The sequence shown here is derived from an EMBL/GenBank/DDBJ whole genome shotgun (WGS) entry which is preliminary data.</text>
</comment>
<keyword evidence="8 10" id="KW-0675">Receptor</keyword>
<keyword evidence="9 10" id="KW-0807">Transducer</keyword>
<dbReference type="PANTHER" id="PTHR24248:SF199">
    <property type="entry name" value="IP13425P-RELATED"/>
    <property type="match status" value="1"/>
</dbReference>
<accession>A0A2T7P8C6</accession>
<dbReference type="GO" id="GO:0043410">
    <property type="term" value="P:positive regulation of MAPK cascade"/>
    <property type="evidence" value="ECO:0007669"/>
    <property type="project" value="TreeGrafter"/>
</dbReference>
<dbReference type="PRINTS" id="PR00237">
    <property type="entry name" value="GPCRRHODOPSN"/>
</dbReference>
<name>A0A2T7P8C6_POMCA</name>
<dbReference type="OrthoDB" id="5951059at2759"/>
<dbReference type="InterPro" id="IPR017452">
    <property type="entry name" value="GPCR_Rhodpsn_7TM"/>
</dbReference>
<feature type="transmembrane region" description="Helical" evidence="11">
    <location>
        <begin position="66"/>
        <end position="91"/>
    </location>
</feature>
<dbReference type="InterPro" id="IPR000276">
    <property type="entry name" value="GPCR_Rhodpsn"/>
</dbReference>
<evidence type="ECO:0000256" key="6">
    <source>
        <dbReference type="ARBA" id="ARBA00023136"/>
    </source>
</evidence>
<evidence type="ECO:0000256" key="3">
    <source>
        <dbReference type="ARBA" id="ARBA00022692"/>
    </source>
</evidence>
<protein>
    <recommendedName>
        <fullName evidence="12">G-protein coupled receptors family 1 profile domain-containing protein</fullName>
    </recommendedName>
</protein>
<dbReference type="SUPFAM" id="SSF81321">
    <property type="entry name" value="Family A G protein-coupled receptor-like"/>
    <property type="match status" value="1"/>
</dbReference>
<keyword evidence="6 11" id="KW-0472">Membrane</keyword>
<dbReference type="Gene3D" id="1.20.1070.10">
    <property type="entry name" value="Rhodopsin 7-helix transmembrane proteins"/>
    <property type="match status" value="1"/>
</dbReference>
<reference evidence="13 14" key="1">
    <citation type="submission" date="2018-04" db="EMBL/GenBank/DDBJ databases">
        <title>The genome of golden apple snail Pomacea canaliculata provides insight into stress tolerance and invasive adaptation.</title>
        <authorList>
            <person name="Liu C."/>
            <person name="Liu B."/>
            <person name="Ren Y."/>
            <person name="Zhang Y."/>
            <person name="Wang H."/>
            <person name="Li S."/>
            <person name="Jiang F."/>
            <person name="Yin L."/>
            <person name="Zhang G."/>
            <person name="Qian W."/>
            <person name="Fan W."/>
        </authorList>
    </citation>
    <scope>NUCLEOTIDE SEQUENCE [LARGE SCALE GENOMIC DNA]</scope>
    <source>
        <strain evidence="13">SZHN2017</strain>
        <tissue evidence="13">Muscle</tissue>
    </source>
</reference>
<evidence type="ECO:0000256" key="8">
    <source>
        <dbReference type="ARBA" id="ARBA00023170"/>
    </source>
</evidence>
<dbReference type="GO" id="GO:0004993">
    <property type="term" value="F:G protein-coupled serotonin receptor activity"/>
    <property type="evidence" value="ECO:0007669"/>
    <property type="project" value="UniProtKB-ARBA"/>
</dbReference>
<dbReference type="GO" id="GO:0071880">
    <property type="term" value="P:adenylate cyclase-activating adrenergic receptor signaling pathway"/>
    <property type="evidence" value="ECO:0007669"/>
    <property type="project" value="TreeGrafter"/>
</dbReference>
<dbReference type="FunFam" id="1.20.1070.10:FF:000523">
    <property type="entry name" value="5-hydroxytryptamine receptor 2B"/>
    <property type="match status" value="1"/>
</dbReference>
<dbReference type="STRING" id="400727.A0A2T7P8C6"/>
<keyword evidence="3 10" id="KW-0812">Transmembrane</keyword>
<dbReference type="Pfam" id="PF00001">
    <property type="entry name" value="7tm_1"/>
    <property type="match status" value="1"/>
</dbReference>
<comment type="similarity">
    <text evidence="10">Belongs to the G-protein coupled receptor 1 family.</text>
</comment>
<proteinExistence type="inferred from homology"/>
<evidence type="ECO:0000256" key="11">
    <source>
        <dbReference type="SAM" id="Phobius"/>
    </source>
</evidence>
<dbReference type="PROSITE" id="PS50262">
    <property type="entry name" value="G_PROTEIN_RECEP_F1_2"/>
    <property type="match status" value="1"/>
</dbReference>
<feature type="domain" description="G-protein coupled receptors family 1 profile" evidence="12">
    <location>
        <begin position="82"/>
        <end position="285"/>
    </location>
</feature>
<evidence type="ECO:0000313" key="13">
    <source>
        <dbReference type="EMBL" id="PVD29661.1"/>
    </source>
</evidence>
<keyword evidence="14" id="KW-1185">Reference proteome</keyword>
<evidence type="ECO:0000256" key="2">
    <source>
        <dbReference type="ARBA" id="ARBA00022475"/>
    </source>
</evidence>
<sequence length="342" mass="38338">MMIGYPTHLQLPLLTSDEDSSAGEEVKAEDSLFVFRYGGAKGQLELNDSQGMPVVWPQWDVSAANIAITFFAALIIFFTLVGNSLVIAAVVKERRLRKVSNSFVINLAVSDILVGTLVTPIALAYQLHGEWIFSRSLCDFWVSVDVTCCTASITNLCAISYDRYNAITQPLKYASKRTLKRALLLILIVWLYSLCIAIPPFFGWRTKEDGLVSKECKISQDVGYTFYSTVGAFYLPLLFMLFAYICIYRETSKRTRQWKRGPGSSKMISERDSEQEAMNIRMMALANEEHQLSPPPERAFLQPQPPCALGSAPGWVRGRGCFSEALLLCHDTLFPAKAPSWR</sequence>
<evidence type="ECO:0000256" key="10">
    <source>
        <dbReference type="RuleBase" id="RU000688"/>
    </source>
</evidence>
<evidence type="ECO:0000256" key="4">
    <source>
        <dbReference type="ARBA" id="ARBA00022989"/>
    </source>
</evidence>
<feature type="transmembrane region" description="Helical" evidence="11">
    <location>
        <begin position="103"/>
        <end position="128"/>
    </location>
</feature>
<keyword evidence="2" id="KW-1003">Cell membrane</keyword>
<organism evidence="13 14">
    <name type="scientific">Pomacea canaliculata</name>
    <name type="common">Golden apple snail</name>
    <dbReference type="NCBI Taxonomy" id="400727"/>
    <lineage>
        <taxon>Eukaryota</taxon>
        <taxon>Metazoa</taxon>
        <taxon>Spiralia</taxon>
        <taxon>Lophotrochozoa</taxon>
        <taxon>Mollusca</taxon>
        <taxon>Gastropoda</taxon>
        <taxon>Caenogastropoda</taxon>
        <taxon>Architaenioglossa</taxon>
        <taxon>Ampullarioidea</taxon>
        <taxon>Ampullariidae</taxon>
        <taxon>Pomacea</taxon>
    </lineage>
</organism>
<keyword evidence="7" id="KW-1015">Disulfide bond</keyword>
<evidence type="ECO:0000256" key="1">
    <source>
        <dbReference type="ARBA" id="ARBA00004651"/>
    </source>
</evidence>
<evidence type="ECO:0000259" key="12">
    <source>
        <dbReference type="PROSITE" id="PS50262"/>
    </source>
</evidence>
<dbReference type="EMBL" id="PZQS01000005">
    <property type="protein sequence ID" value="PVD29661.1"/>
    <property type="molecule type" value="Genomic_DNA"/>
</dbReference>
<gene>
    <name evidence="13" type="ORF">C0Q70_08916</name>
</gene>
<dbReference type="Proteomes" id="UP000245119">
    <property type="component" value="Linkage Group LG5"/>
</dbReference>
<keyword evidence="4 11" id="KW-1133">Transmembrane helix</keyword>
<feature type="transmembrane region" description="Helical" evidence="11">
    <location>
        <begin position="182"/>
        <end position="204"/>
    </location>
</feature>
<evidence type="ECO:0000256" key="5">
    <source>
        <dbReference type="ARBA" id="ARBA00023040"/>
    </source>
</evidence>
<dbReference type="PANTHER" id="PTHR24248">
    <property type="entry name" value="ADRENERGIC RECEPTOR-RELATED G-PROTEIN COUPLED RECEPTOR"/>
    <property type="match status" value="1"/>
</dbReference>
<keyword evidence="5 10" id="KW-0297">G-protein coupled receptor</keyword>
<evidence type="ECO:0000256" key="9">
    <source>
        <dbReference type="ARBA" id="ARBA00023224"/>
    </source>
</evidence>
<dbReference type="PROSITE" id="PS00237">
    <property type="entry name" value="G_PROTEIN_RECEP_F1_1"/>
    <property type="match status" value="1"/>
</dbReference>
<feature type="transmembrane region" description="Helical" evidence="11">
    <location>
        <begin position="140"/>
        <end position="161"/>
    </location>
</feature>
<feature type="transmembrane region" description="Helical" evidence="11">
    <location>
        <begin position="224"/>
        <end position="247"/>
    </location>
</feature>
<comment type="subcellular location">
    <subcellularLocation>
        <location evidence="1">Cell membrane</location>
        <topology evidence="1">Multi-pass membrane protein</topology>
    </subcellularLocation>
</comment>
<evidence type="ECO:0000313" key="14">
    <source>
        <dbReference type="Proteomes" id="UP000245119"/>
    </source>
</evidence>
<dbReference type="AlphaFoldDB" id="A0A2T7P8C6"/>
<evidence type="ECO:0000256" key="7">
    <source>
        <dbReference type="ARBA" id="ARBA00023157"/>
    </source>
</evidence>
<dbReference type="GO" id="GO:0005886">
    <property type="term" value="C:plasma membrane"/>
    <property type="evidence" value="ECO:0007669"/>
    <property type="project" value="UniProtKB-SubCell"/>
</dbReference>